<dbReference type="RefSeq" id="WP_078320032.1">
    <property type="nucleotide sequence ID" value="NZ_FXTS01000006.1"/>
</dbReference>
<reference evidence="2" key="1">
    <citation type="submission" date="2017-02" db="EMBL/GenBank/DDBJ databases">
        <title>Draft Genome Sequence of the Salt Water Bacterium Oceanospirillum linum ATCC 11336.</title>
        <authorList>
            <person name="Trachtenberg A.M."/>
            <person name="Carney J.G."/>
            <person name="Linnane J.D."/>
            <person name="Rheaume B.A."/>
            <person name="Pitts N.L."/>
            <person name="Mykles D.L."/>
            <person name="Maclea K.S."/>
        </authorList>
    </citation>
    <scope>NUCLEOTIDE SEQUENCE [LARGE SCALE GENOMIC DNA]</scope>
    <source>
        <strain evidence="2">ATCC 11336</strain>
    </source>
</reference>
<keyword evidence="1" id="KW-0472">Membrane</keyword>
<keyword evidence="1" id="KW-1133">Transmembrane helix</keyword>
<evidence type="ECO:0000313" key="3">
    <source>
        <dbReference type="Proteomes" id="UP000190064"/>
    </source>
</evidence>
<gene>
    <name evidence="2" type="ORF">BTA35_0211800</name>
</gene>
<accession>A0A1T1H9U5</accession>
<keyword evidence="1" id="KW-0812">Transmembrane</keyword>
<dbReference type="STRING" id="966.BTA35_0211800"/>
<dbReference type="Proteomes" id="UP000190064">
    <property type="component" value="Unassembled WGS sequence"/>
</dbReference>
<evidence type="ECO:0000256" key="1">
    <source>
        <dbReference type="SAM" id="Phobius"/>
    </source>
</evidence>
<name>A0A1T1H9U5_OCELI</name>
<keyword evidence="3" id="KW-1185">Reference proteome</keyword>
<dbReference type="EMBL" id="MTSD02000005">
    <property type="protein sequence ID" value="OOV86585.1"/>
    <property type="molecule type" value="Genomic_DNA"/>
</dbReference>
<protein>
    <submittedName>
        <fullName evidence="2">Uncharacterized protein</fullName>
    </submittedName>
</protein>
<feature type="transmembrane region" description="Helical" evidence="1">
    <location>
        <begin position="6"/>
        <end position="22"/>
    </location>
</feature>
<organism evidence="2 3">
    <name type="scientific">Oceanospirillum linum</name>
    <dbReference type="NCBI Taxonomy" id="966"/>
    <lineage>
        <taxon>Bacteria</taxon>
        <taxon>Pseudomonadati</taxon>
        <taxon>Pseudomonadota</taxon>
        <taxon>Gammaproteobacteria</taxon>
        <taxon>Oceanospirillales</taxon>
        <taxon>Oceanospirillaceae</taxon>
        <taxon>Oceanospirillum</taxon>
    </lineage>
</organism>
<comment type="caution">
    <text evidence="2">The sequence shown here is derived from an EMBL/GenBank/DDBJ whole genome shotgun (WGS) entry which is preliminary data.</text>
</comment>
<evidence type="ECO:0000313" key="2">
    <source>
        <dbReference type="EMBL" id="OOV86585.1"/>
    </source>
</evidence>
<dbReference type="AlphaFoldDB" id="A0A1T1H9U5"/>
<proteinExistence type="predicted"/>
<sequence>MIWHLIAAFVVGVACAGIALFLRKVSRQRLPKWIIPVFAGVGMLAYQVHTEYDWFDHKTASLPENSVVVASEAPGSLWRPWTYMIPMTTAFTVLDAGSIQPRSIDNQIISEFMLYRFEKQHVDRVKAQAYVLNCDTRDLLPMNEKRVLDLEKRQVLTQDNELLLQVCR</sequence>